<protein>
    <recommendedName>
        <fullName evidence="2">YtkA-like domain-containing protein</fullName>
    </recommendedName>
</protein>
<gene>
    <name evidence="1" type="ORF">LCGC14_3068270</name>
</gene>
<comment type="caution">
    <text evidence="1">The sequence shown here is derived from an EMBL/GenBank/DDBJ whole genome shotgun (WGS) entry which is preliminary data.</text>
</comment>
<dbReference type="AlphaFoldDB" id="A0A0F8Z7H6"/>
<dbReference type="EMBL" id="LAZR01065173">
    <property type="protein sequence ID" value="KKK56066.1"/>
    <property type="molecule type" value="Genomic_DNA"/>
</dbReference>
<name>A0A0F8Z7H6_9ZZZZ</name>
<proteinExistence type="predicted"/>
<evidence type="ECO:0000313" key="1">
    <source>
        <dbReference type="EMBL" id="KKK56066.1"/>
    </source>
</evidence>
<accession>A0A0F8Z7H6</accession>
<sequence>MAILVQTEFVRKATIRVIVNVYDDDEALVDATSVAVSIVDPDGVVQVDEIGMTKTSTGTYEYFYTTTTLLLEGDWQIECDILDGSYHTFENSHFDLAAGINE</sequence>
<organism evidence="1">
    <name type="scientific">marine sediment metagenome</name>
    <dbReference type="NCBI Taxonomy" id="412755"/>
    <lineage>
        <taxon>unclassified sequences</taxon>
        <taxon>metagenomes</taxon>
        <taxon>ecological metagenomes</taxon>
    </lineage>
</organism>
<reference evidence="1" key="1">
    <citation type="journal article" date="2015" name="Nature">
        <title>Complex archaea that bridge the gap between prokaryotes and eukaryotes.</title>
        <authorList>
            <person name="Spang A."/>
            <person name="Saw J.H."/>
            <person name="Jorgensen S.L."/>
            <person name="Zaremba-Niedzwiedzka K."/>
            <person name="Martijn J."/>
            <person name="Lind A.E."/>
            <person name="van Eijk R."/>
            <person name="Schleper C."/>
            <person name="Guy L."/>
            <person name="Ettema T.J."/>
        </authorList>
    </citation>
    <scope>NUCLEOTIDE SEQUENCE</scope>
</reference>
<evidence type="ECO:0008006" key="2">
    <source>
        <dbReference type="Google" id="ProtNLM"/>
    </source>
</evidence>